<dbReference type="Proteomes" id="UP000295341">
    <property type="component" value="Unassembled WGS sequence"/>
</dbReference>
<keyword evidence="2" id="KW-1185">Reference proteome</keyword>
<dbReference type="RefSeq" id="WP_133881715.1">
    <property type="nucleotide sequence ID" value="NZ_MWIN01000044.1"/>
</dbReference>
<dbReference type="AlphaFoldDB" id="A0A4S3JYJ1"/>
<name>A0A4S3JYJ1_9GAMM</name>
<proteinExistence type="predicted"/>
<reference evidence="1 2" key="1">
    <citation type="submission" date="2019-03" db="EMBL/GenBank/DDBJ databases">
        <title>Genomic Encyclopedia of Type Strains, Phase IV (KMG-IV): sequencing the most valuable type-strain genomes for metagenomic binning, comparative biology and taxonomic classification.</title>
        <authorList>
            <person name="Goeker M."/>
        </authorList>
    </citation>
    <scope>NUCLEOTIDE SEQUENCE [LARGE SCALE GENOMIC DNA]</scope>
    <source>
        <strain evidence="1 2">DSM 26377</strain>
    </source>
</reference>
<dbReference type="EMBL" id="SOBT01000009">
    <property type="protein sequence ID" value="TDU28130.1"/>
    <property type="molecule type" value="Genomic_DNA"/>
</dbReference>
<accession>A0A4S3JYJ1</accession>
<evidence type="ECO:0000313" key="1">
    <source>
        <dbReference type="EMBL" id="TDU28130.1"/>
    </source>
</evidence>
<organism evidence="1 2">
    <name type="scientific">Panacagrimonas perspica</name>
    <dbReference type="NCBI Taxonomy" id="381431"/>
    <lineage>
        <taxon>Bacteria</taxon>
        <taxon>Pseudomonadati</taxon>
        <taxon>Pseudomonadota</taxon>
        <taxon>Gammaproteobacteria</taxon>
        <taxon>Nevskiales</taxon>
        <taxon>Nevskiaceae</taxon>
        <taxon>Panacagrimonas</taxon>
    </lineage>
</organism>
<sequence length="74" mass="8092">MQARPPSRTLVEFLFRFAALAILTIAVLASVAVRASRDEPAAEPAASKQYVPDTAEAVNDRRYPMVYADAAARR</sequence>
<comment type="caution">
    <text evidence="1">The sequence shown here is derived from an EMBL/GenBank/DDBJ whole genome shotgun (WGS) entry which is preliminary data.</text>
</comment>
<gene>
    <name evidence="1" type="ORF">DFR24_2495</name>
</gene>
<evidence type="ECO:0000313" key="2">
    <source>
        <dbReference type="Proteomes" id="UP000295341"/>
    </source>
</evidence>
<protein>
    <submittedName>
        <fullName evidence="1">Uncharacterized protein</fullName>
    </submittedName>
</protein>